<comment type="caution">
    <text evidence="2">The sequence shown here is derived from an EMBL/GenBank/DDBJ whole genome shotgun (WGS) entry which is preliminary data.</text>
</comment>
<dbReference type="SMART" id="SM00506">
    <property type="entry name" value="A1pp"/>
    <property type="match status" value="1"/>
</dbReference>
<evidence type="ECO:0000313" key="3">
    <source>
        <dbReference type="Proteomes" id="UP001280121"/>
    </source>
</evidence>
<gene>
    <name evidence="2" type="ORF">Ddye_032004</name>
</gene>
<organism evidence="2 3">
    <name type="scientific">Dipteronia dyeriana</name>
    <dbReference type="NCBI Taxonomy" id="168575"/>
    <lineage>
        <taxon>Eukaryota</taxon>
        <taxon>Viridiplantae</taxon>
        <taxon>Streptophyta</taxon>
        <taxon>Embryophyta</taxon>
        <taxon>Tracheophyta</taxon>
        <taxon>Spermatophyta</taxon>
        <taxon>Magnoliopsida</taxon>
        <taxon>eudicotyledons</taxon>
        <taxon>Gunneridae</taxon>
        <taxon>Pentapetalae</taxon>
        <taxon>rosids</taxon>
        <taxon>malvids</taxon>
        <taxon>Sapindales</taxon>
        <taxon>Sapindaceae</taxon>
        <taxon>Hippocastanoideae</taxon>
        <taxon>Acereae</taxon>
        <taxon>Dipteronia</taxon>
    </lineage>
</organism>
<keyword evidence="3" id="KW-1185">Reference proteome</keyword>
<feature type="domain" description="Macro" evidence="1">
    <location>
        <begin position="12"/>
        <end position="229"/>
    </location>
</feature>
<dbReference type="SUPFAM" id="SSF52949">
    <property type="entry name" value="Macro domain-like"/>
    <property type="match status" value="1"/>
</dbReference>
<protein>
    <recommendedName>
        <fullName evidence="1">Macro domain-containing protein</fullName>
    </recommendedName>
</protein>
<dbReference type="Pfam" id="PF01661">
    <property type="entry name" value="Macro"/>
    <property type="match status" value="1"/>
</dbReference>
<dbReference type="InterPro" id="IPR002589">
    <property type="entry name" value="Macro_dom"/>
</dbReference>
<dbReference type="Gene3D" id="3.40.220.10">
    <property type="entry name" value="Leucine Aminopeptidase, subunit E, domain 1"/>
    <property type="match status" value="1"/>
</dbReference>
<dbReference type="EMBL" id="JANJYI010000009">
    <property type="protein sequence ID" value="KAK2637212.1"/>
    <property type="molecule type" value="Genomic_DNA"/>
</dbReference>
<evidence type="ECO:0000313" key="2">
    <source>
        <dbReference type="EMBL" id="KAK2637212.1"/>
    </source>
</evidence>
<dbReference type="InterPro" id="IPR043472">
    <property type="entry name" value="Macro_dom-like"/>
</dbReference>
<proteinExistence type="predicted"/>
<accession>A0AAD9TK14</accession>
<dbReference type="AlphaFoldDB" id="A0AAD9TK14"/>
<sequence>MSSSSKKTGAAHDLGIFMLSDSCLLKISEGDISQWFINGSSDAIVGALSSAFTIFLKLLLLVNPATEDLAKSGRDEDGAIHKAAGPELRNACKEFPKLRLKCRCPVGEARITPGFKLPVSHVIHAVGPERRAGGPGGDPEAEALLRSAYRNSMRLAKENNIHYIAFPGISTIKESFVRFPFEEAAAIALSTVKEHANDFKEIHFVLPLIYRGPYATWLKKAREMFQVQA</sequence>
<evidence type="ECO:0000259" key="1">
    <source>
        <dbReference type="PROSITE" id="PS51154"/>
    </source>
</evidence>
<dbReference type="Proteomes" id="UP001280121">
    <property type="component" value="Unassembled WGS sequence"/>
</dbReference>
<dbReference type="PANTHER" id="PTHR11106:SF27">
    <property type="entry name" value="MACRO DOMAIN-CONTAINING PROTEIN"/>
    <property type="match status" value="1"/>
</dbReference>
<dbReference type="PANTHER" id="PTHR11106">
    <property type="entry name" value="GANGLIOSIDE INDUCED DIFFERENTIATION ASSOCIATED PROTEIN 2-RELATED"/>
    <property type="match status" value="1"/>
</dbReference>
<reference evidence="2" key="1">
    <citation type="journal article" date="2023" name="Plant J.">
        <title>Genome sequences and population genomics provide insights into the demographic history, inbreeding, and mutation load of two 'living fossil' tree species of Dipteronia.</title>
        <authorList>
            <person name="Feng Y."/>
            <person name="Comes H.P."/>
            <person name="Chen J."/>
            <person name="Zhu S."/>
            <person name="Lu R."/>
            <person name="Zhang X."/>
            <person name="Li P."/>
            <person name="Qiu J."/>
            <person name="Olsen K.M."/>
            <person name="Qiu Y."/>
        </authorList>
    </citation>
    <scope>NUCLEOTIDE SEQUENCE</scope>
    <source>
        <strain evidence="2">KIB01</strain>
    </source>
</reference>
<dbReference type="PROSITE" id="PS51154">
    <property type="entry name" value="MACRO"/>
    <property type="match status" value="1"/>
</dbReference>
<name>A0AAD9TK14_9ROSI</name>